<evidence type="ECO:0000313" key="3">
    <source>
        <dbReference type="Proteomes" id="UP001157418"/>
    </source>
</evidence>
<protein>
    <submittedName>
        <fullName evidence="2">Uncharacterized protein</fullName>
    </submittedName>
</protein>
<feature type="region of interest" description="Disordered" evidence="1">
    <location>
        <begin position="92"/>
        <end position="113"/>
    </location>
</feature>
<evidence type="ECO:0000256" key="1">
    <source>
        <dbReference type="SAM" id="MobiDB-lite"/>
    </source>
</evidence>
<name>A0AAU9NEL0_9ASTR</name>
<accession>A0AAU9NEL0</accession>
<reference evidence="2 3" key="1">
    <citation type="submission" date="2022-01" db="EMBL/GenBank/DDBJ databases">
        <authorList>
            <person name="Xiong W."/>
            <person name="Schranz E."/>
        </authorList>
    </citation>
    <scope>NUCLEOTIDE SEQUENCE [LARGE SCALE GENOMIC DNA]</scope>
</reference>
<dbReference type="EMBL" id="CAKMRJ010004445">
    <property type="protein sequence ID" value="CAH1436298.1"/>
    <property type="molecule type" value="Genomic_DNA"/>
</dbReference>
<comment type="caution">
    <text evidence="2">The sequence shown here is derived from an EMBL/GenBank/DDBJ whole genome shotgun (WGS) entry which is preliminary data.</text>
</comment>
<organism evidence="2 3">
    <name type="scientific">Lactuca virosa</name>
    <dbReference type="NCBI Taxonomy" id="75947"/>
    <lineage>
        <taxon>Eukaryota</taxon>
        <taxon>Viridiplantae</taxon>
        <taxon>Streptophyta</taxon>
        <taxon>Embryophyta</taxon>
        <taxon>Tracheophyta</taxon>
        <taxon>Spermatophyta</taxon>
        <taxon>Magnoliopsida</taxon>
        <taxon>eudicotyledons</taxon>
        <taxon>Gunneridae</taxon>
        <taxon>Pentapetalae</taxon>
        <taxon>asterids</taxon>
        <taxon>campanulids</taxon>
        <taxon>Asterales</taxon>
        <taxon>Asteraceae</taxon>
        <taxon>Cichorioideae</taxon>
        <taxon>Cichorieae</taxon>
        <taxon>Lactucinae</taxon>
        <taxon>Lactuca</taxon>
    </lineage>
</organism>
<dbReference type="Proteomes" id="UP001157418">
    <property type="component" value="Unassembled WGS sequence"/>
</dbReference>
<gene>
    <name evidence="2" type="ORF">LVIROSA_LOCUS22676</name>
</gene>
<proteinExistence type="predicted"/>
<dbReference type="AlphaFoldDB" id="A0AAU9NEL0"/>
<evidence type="ECO:0000313" key="2">
    <source>
        <dbReference type="EMBL" id="CAH1436298.1"/>
    </source>
</evidence>
<sequence>MKNRLWKNIEAELHVLVNMDEVHEVVEEPREEFYDVMKEYRKEEIELQVQEDKPCVDEDITTLNGWNPYFIDDDDDDDVIEAEEVYDHQEVPTAPVMPLMDRAKVETHEDESE</sequence>
<keyword evidence="3" id="KW-1185">Reference proteome</keyword>